<evidence type="ECO:0000256" key="1">
    <source>
        <dbReference type="SAM" id="MobiDB-lite"/>
    </source>
</evidence>
<dbReference type="AlphaFoldDB" id="A0A553N133"/>
<name>A0A553N133_9TELE</name>
<protein>
    <submittedName>
        <fullName evidence="2">Uncharacterized protein</fullName>
    </submittedName>
</protein>
<feature type="region of interest" description="Disordered" evidence="1">
    <location>
        <begin position="1"/>
        <end position="22"/>
    </location>
</feature>
<dbReference type="EMBL" id="SRMA01027143">
    <property type="protein sequence ID" value="TRY59128.1"/>
    <property type="molecule type" value="Genomic_DNA"/>
</dbReference>
<keyword evidence="3" id="KW-1185">Reference proteome</keyword>
<organism evidence="2 3">
    <name type="scientific">Danionella cerebrum</name>
    <dbReference type="NCBI Taxonomy" id="2873325"/>
    <lineage>
        <taxon>Eukaryota</taxon>
        <taxon>Metazoa</taxon>
        <taxon>Chordata</taxon>
        <taxon>Craniata</taxon>
        <taxon>Vertebrata</taxon>
        <taxon>Euteleostomi</taxon>
        <taxon>Actinopterygii</taxon>
        <taxon>Neopterygii</taxon>
        <taxon>Teleostei</taxon>
        <taxon>Ostariophysi</taxon>
        <taxon>Cypriniformes</taxon>
        <taxon>Danionidae</taxon>
        <taxon>Danioninae</taxon>
        <taxon>Danionella</taxon>
    </lineage>
</organism>
<dbReference type="Proteomes" id="UP000316079">
    <property type="component" value="Unassembled WGS sequence"/>
</dbReference>
<proteinExistence type="predicted"/>
<feature type="compositionally biased region" description="Basic and acidic residues" evidence="1">
    <location>
        <begin position="54"/>
        <end position="65"/>
    </location>
</feature>
<feature type="region of interest" description="Disordered" evidence="1">
    <location>
        <begin position="51"/>
        <end position="72"/>
    </location>
</feature>
<accession>A0A553N133</accession>
<sequence length="125" mass="13686">MIDSQIPPRRRSSHAANTPTRRCASADSTHFCYALIRSREREIEIERALQQPRADQREVSAHTDTGRPWPFSISPCKASPSSDSSCSSSCGSCTSSPSSMCKSVICNAPDASIESSVRERDRLVP</sequence>
<evidence type="ECO:0000313" key="3">
    <source>
        <dbReference type="Proteomes" id="UP000316079"/>
    </source>
</evidence>
<reference evidence="2 3" key="1">
    <citation type="journal article" date="2019" name="Sci. Data">
        <title>Hybrid genome assembly and annotation of Danionella translucida.</title>
        <authorList>
            <person name="Kadobianskyi M."/>
            <person name="Schulze L."/>
            <person name="Schuelke M."/>
            <person name="Judkewitz B."/>
        </authorList>
    </citation>
    <scope>NUCLEOTIDE SEQUENCE [LARGE SCALE GENOMIC DNA]</scope>
    <source>
        <strain evidence="2 3">Bolton</strain>
    </source>
</reference>
<comment type="caution">
    <text evidence="2">The sequence shown here is derived from an EMBL/GenBank/DDBJ whole genome shotgun (WGS) entry which is preliminary data.</text>
</comment>
<gene>
    <name evidence="2" type="ORF">DNTS_025624</name>
</gene>
<evidence type="ECO:0000313" key="2">
    <source>
        <dbReference type="EMBL" id="TRY59128.1"/>
    </source>
</evidence>